<dbReference type="PANTHER" id="PTHR23131:SF0">
    <property type="entry name" value="ENDORIBONUCLEASE LACTB2"/>
    <property type="match status" value="1"/>
</dbReference>
<name>A0A1B0EXE7_LUTLO</name>
<accession>A0A1B0EXE7</accession>
<dbReference type="Pfam" id="PF17778">
    <property type="entry name" value="WHD_BLACT"/>
    <property type="match status" value="1"/>
</dbReference>
<dbReference type="GO" id="GO:0003727">
    <property type="term" value="F:single-stranded RNA binding"/>
    <property type="evidence" value="ECO:0007669"/>
    <property type="project" value="TreeGrafter"/>
</dbReference>
<dbReference type="InterPro" id="IPR036866">
    <property type="entry name" value="RibonucZ/Hydroxyglut_hydro"/>
</dbReference>
<keyword evidence="3" id="KW-1185">Reference proteome</keyword>
<dbReference type="AlphaFoldDB" id="A0A1B0EXE7"/>
<dbReference type="SUPFAM" id="SSF56281">
    <property type="entry name" value="Metallo-hydrolase/oxidoreductase"/>
    <property type="match status" value="1"/>
</dbReference>
<evidence type="ECO:0000259" key="1">
    <source>
        <dbReference type="SMART" id="SM00849"/>
    </source>
</evidence>
<dbReference type="EnsemblMetazoa" id="LLOJ009744-RA">
    <property type="protein sequence ID" value="LLOJ009744-PA"/>
    <property type="gene ID" value="LLOJ009744"/>
</dbReference>
<evidence type="ECO:0000313" key="3">
    <source>
        <dbReference type="Proteomes" id="UP000092461"/>
    </source>
</evidence>
<dbReference type="InterPro" id="IPR001279">
    <property type="entry name" value="Metallo-B-lactamas"/>
</dbReference>
<dbReference type="VEuPathDB" id="VectorBase:LLOJ009744"/>
<dbReference type="EMBL" id="AJWK01033974">
    <property type="status" value="NOT_ANNOTATED_CDS"/>
    <property type="molecule type" value="Genomic_DNA"/>
</dbReference>
<dbReference type="Gene3D" id="1.10.10.10">
    <property type="entry name" value="Winged helix-like DNA-binding domain superfamily/Winged helix DNA-binding domain"/>
    <property type="match status" value="1"/>
</dbReference>
<sequence>MNCQGRRERSPGVQYKRLIRLSFTSPDFFLTFFLEIPDSFVQRSTMQTIMAMNTVSHLPVIPAITKVSKSVIRILGCNPGKMTLQGTNTYLIGTGRKQVLKDENVAIENILITHWHNDHIGGVKDVLAIEEAKGCKVWKFPRTDADDHYPDLPTDLHPLRDGQKFAVEGQQLRLFTPQGTQRITLLSRTKNPGRYSVKILQLEPTVIYPAHGSIIENPNERIKYYIMHRNKREEAICELLKGHKEHPFTDLDIVKAIYKDTPTEMWPVAAYNVNHHLRKLAKEGKVIESTADDKNYWENV</sequence>
<dbReference type="InterPro" id="IPR041516">
    <property type="entry name" value="LACTB2_WH"/>
</dbReference>
<evidence type="ECO:0000313" key="2">
    <source>
        <dbReference type="EnsemblMetazoa" id="LLOJ009744-PA"/>
    </source>
</evidence>
<dbReference type="VEuPathDB" id="VectorBase:LLONM1_011269"/>
<dbReference type="Proteomes" id="UP000092461">
    <property type="component" value="Unassembled WGS sequence"/>
</dbReference>
<dbReference type="InterPro" id="IPR036388">
    <property type="entry name" value="WH-like_DNA-bd_sf"/>
</dbReference>
<reference evidence="2" key="1">
    <citation type="submission" date="2020-05" db="UniProtKB">
        <authorList>
            <consortium name="EnsemblMetazoa"/>
        </authorList>
    </citation>
    <scope>IDENTIFICATION</scope>
    <source>
        <strain evidence="2">Jacobina</strain>
    </source>
</reference>
<dbReference type="GO" id="GO:0004521">
    <property type="term" value="F:RNA endonuclease activity"/>
    <property type="evidence" value="ECO:0007669"/>
    <property type="project" value="TreeGrafter"/>
</dbReference>
<organism evidence="2 3">
    <name type="scientific">Lutzomyia longipalpis</name>
    <name type="common">Sand fly</name>
    <dbReference type="NCBI Taxonomy" id="7200"/>
    <lineage>
        <taxon>Eukaryota</taxon>
        <taxon>Metazoa</taxon>
        <taxon>Ecdysozoa</taxon>
        <taxon>Arthropoda</taxon>
        <taxon>Hexapoda</taxon>
        <taxon>Insecta</taxon>
        <taxon>Pterygota</taxon>
        <taxon>Neoptera</taxon>
        <taxon>Endopterygota</taxon>
        <taxon>Diptera</taxon>
        <taxon>Nematocera</taxon>
        <taxon>Psychodoidea</taxon>
        <taxon>Psychodidae</taxon>
        <taxon>Lutzomyia</taxon>
        <taxon>Lutzomyia</taxon>
    </lineage>
</organism>
<feature type="domain" description="Metallo-beta-lactamase" evidence="1">
    <location>
        <begin position="86"/>
        <end position="243"/>
    </location>
</feature>
<dbReference type="SMART" id="SM00849">
    <property type="entry name" value="Lactamase_B"/>
    <property type="match status" value="1"/>
</dbReference>
<dbReference type="InterPro" id="IPR050662">
    <property type="entry name" value="Sec-metab_biosynth-thioest"/>
</dbReference>
<dbReference type="Pfam" id="PF00753">
    <property type="entry name" value="Lactamase_B"/>
    <property type="match status" value="1"/>
</dbReference>
<proteinExistence type="predicted"/>
<dbReference type="PANTHER" id="PTHR23131">
    <property type="entry name" value="ENDORIBONUCLEASE LACTB2"/>
    <property type="match status" value="1"/>
</dbReference>
<protein>
    <recommendedName>
        <fullName evidence="1">Metallo-beta-lactamase domain-containing protein</fullName>
    </recommendedName>
</protein>
<dbReference type="Gene3D" id="3.60.15.10">
    <property type="entry name" value="Ribonuclease Z/Hydroxyacylglutathione hydrolase-like"/>
    <property type="match status" value="1"/>
</dbReference>
<dbReference type="FunFam" id="1.10.10.10:FF:000328">
    <property type="entry name" value="Lactamase beta 2"/>
    <property type="match status" value="1"/>
</dbReference>
<dbReference type="GO" id="GO:0031123">
    <property type="term" value="P:RNA 3'-end processing"/>
    <property type="evidence" value="ECO:0007669"/>
    <property type="project" value="UniProtKB-ARBA"/>
</dbReference>
<dbReference type="GO" id="GO:0005759">
    <property type="term" value="C:mitochondrial matrix"/>
    <property type="evidence" value="ECO:0007669"/>
    <property type="project" value="TreeGrafter"/>
</dbReference>